<proteinExistence type="predicted"/>
<keyword evidence="2" id="KW-1185">Reference proteome</keyword>
<dbReference type="AlphaFoldDB" id="A0ABD2QNK7"/>
<dbReference type="Proteomes" id="UP001626550">
    <property type="component" value="Unassembled WGS sequence"/>
</dbReference>
<evidence type="ECO:0000313" key="2">
    <source>
        <dbReference type="Proteomes" id="UP001626550"/>
    </source>
</evidence>
<evidence type="ECO:0000313" key="1">
    <source>
        <dbReference type="EMBL" id="KAL3320982.1"/>
    </source>
</evidence>
<accession>A0ABD2QNK7</accession>
<gene>
    <name evidence="1" type="ORF">Ciccas_000342</name>
</gene>
<comment type="caution">
    <text evidence="1">The sequence shown here is derived from an EMBL/GenBank/DDBJ whole genome shotgun (WGS) entry which is preliminary data.</text>
</comment>
<organism evidence="1 2">
    <name type="scientific">Cichlidogyrus casuarinus</name>
    <dbReference type="NCBI Taxonomy" id="1844966"/>
    <lineage>
        <taxon>Eukaryota</taxon>
        <taxon>Metazoa</taxon>
        <taxon>Spiralia</taxon>
        <taxon>Lophotrochozoa</taxon>
        <taxon>Platyhelminthes</taxon>
        <taxon>Monogenea</taxon>
        <taxon>Monopisthocotylea</taxon>
        <taxon>Dactylogyridea</taxon>
        <taxon>Ancyrocephalidae</taxon>
        <taxon>Cichlidogyrus</taxon>
    </lineage>
</organism>
<sequence>MSIDAPAEDLTELMRDLSHTPPSMIYNMSNSELMAAIMEGPLRFEGIPNHTQAVERVVQLSSKTGSKAETDRKRQILDVAKLRESKRMRK</sequence>
<protein>
    <submittedName>
        <fullName evidence="1">Uncharacterized protein</fullName>
    </submittedName>
</protein>
<name>A0ABD2QNK7_9PLAT</name>
<reference evidence="1 2" key="1">
    <citation type="submission" date="2024-11" db="EMBL/GenBank/DDBJ databases">
        <title>Adaptive evolution of stress response genes in parasites aligns with host niche diversity.</title>
        <authorList>
            <person name="Hahn C."/>
            <person name="Resl P."/>
        </authorList>
    </citation>
    <scope>NUCLEOTIDE SEQUENCE [LARGE SCALE GENOMIC DNA]</scope>
    <source>
        <strain evidence="1">EGGRZ-B1_66</strain>
        <tissue evidence="1">Body</tissue>
    </source>
</reference>
<dbReference type="EMBL" id="JBJKFK010000017">
    <property type="protein sequence ID" value="KAL3320982.1"/>
    <property type="molecule type" value="Genomic_DNA"/>
</dbReference>